<name>A0A0R2M7B0_9LACO</name>
<dbReference type="PANTHER" id="PTHR30336:SF20">
    <property type="entry name" value="DUF218 DOMAIN-CONTAINING PROTEIN"/>
    <property type="match status" value="1"/>
</dbReference>
<organism evidence="2 3">
    <name type="scientific">Lactiplantibacillus xiangfangensis</name>
    <dbReference type="NCBI Taxonomy" id="942150"/>
    <lineage>
        <taxon>Bacteria</taxon>
        <taxon>Bacillati</taxon>
        <taxon>Bacillota</taxon>
        <taxon>Bacilli</taxon>
        <taxon>Lactobacillales</taxon>
        <taxon>Lactobacillaceae</taxon>
        <taxon>Lactiplantibacillus</taxon>
    </lineage>
</organism>
<keyword evidence="3" id="KW-1185">Reference proteome</keyword>
<dbReference type="Pfam" id="PF02698">
    <property type="entry name" value="DUF218"/>
    <property type="match status" value="1"/>
</dbReference>
<dbReference type="PANTHER" id="PTHR30336">
    <property type="entry name" value="INNER MEMBRANE PROTEIN, PROBABLE PERMEASE"/>
    <property type="match status" value="1"/>
</dbReference>
<comment type="caution">
    <text evidence="2">The sequence shown here is derived from an EMBL/GenBank/DDBJ whole genome shotgun (WGS) entry which is preliminary data.</text>
</comment>
<dbReference type="Gene3D" id="1.10.3620.10">
    <property type="entry name" value="YdcF like domain"/>
    <property type="match status" value="1"/>
</dbReference>
<proteinExistence type="predicted"/>
<dbReference type="STRING" id="942150.IV64_GL001092"/>
<sequence>MPTKLEAFNQCLTWLTQATTLPKQVDGLVLCGNSQPATATAAGELAQQYALPRIIIAGGIGHATKYLRQNLDVSNTLSEASMMADLVRQTGYQGEIRLDQTSTNSGSNAVNALALAPTDWHNVLLVQDPVLARRTALTFVKNWGTAYQFSRYQPQTLSVRQLDPLVFTTDNGFNWPADYLTELVLGECQRLIDTPAGYGPLGTNFIPHVDVPEPVIAANQFLQQQTLRRKR</sequence>
<evidence type="ECO:0000313" key="3">
    <source>
        <dbReference type="Proteomes" id="UP000051783"/>
    </source>
</evidence>
<dbReference type="InterPro" id="IPR051599">
    <property type="entry name" value="Cell_Envelope_Assoc"/>
</dbReference>
<dbReference type="Proteomes" id="UP000051783">
    <property type="component" value="Unassembled WGS sequence"/>
</dbReference>
<dbReference type="PATRIC" id="fig|942150.3.peg.1127"/>
<dbReference type="AlphaFoldDB" id="A0A0R2M7B0"/>
<protein>
    <recommendedName>
        <fullName evidence="1">DUF218 domain-containing protein</fullName>
    </recommendedName>
</protein>
<dbReference type="InterPro" id="IPR014729">
    <property type="entry name" value="Rossmann-like_a/b/a_fold"/>
</dbReference>
<gene>
    <name evidence="2" type="ORF">IV64_GL001092</name>
</gene>
<accession>A0A0R2M7B0</accession>
<dbReference type="RefSeq" id="WP_057707477.1">
    <property type="nucleotide sequence ID" value="NZ_JQCL01000096.1"/>
</dbReference>
<dbReference type="CDD" id="cd06259">
    <property type="entry name" value="YdcF-like"/>
    <property type="match status" value="1"/>
</dbReference>
<dbReference type="Gene3D" id="3.40.50.620">
    <property type="entry name" value="HUPs"/>
    <property type="match status" value="1"/>
</dbReference>
<feature type="domain" description="DUF218" evidence="1">
    <location>
        <begin position="29"/>
        <end position="144"/>
    </location>
</feature>
<dbReference type="GO" id="GO:0005886">
    <property type="term" value="C:plasma membrane"/>
    <property type="evidence" value="ECO:0007669"/>
    <property type="project" value="TreeGrafter"/>
</dbReference>
<evidence type="ECO:0000259" key="1">
    <source>
        <dbReference type="Pfam" id="PF02698"/>
    </source>
</evidence>
<dbReference type="InterPro" id="IPR003848">
    <property type="entry name" value="DUF218"/>
</dbReference>
<dbReference type="EMBL" id="JQCL01000096">
    <property type="protein sequence ID" value="KRO07867.1"/>
    <property type="molecule type" value="Genomic_DNA"/>
</dbReference>
<dbReference type="OrthoDB" id="2216870at2"/>
<evidence type="ECO:0000313" key="2">
    <source>
        <dbReference type="EMBL" id="KRO07867.1"/>
    </source>
</evidence>
<reference evidence="2 3" key="1">
    <citation type="journal article" date="2015" name="Genome Announc.">
        <title>Expanding the biotechnology potential of lactobacilli through comparative genomics of 213 strains and associated genera.</title>
        <authorList>
            <person name="Sun Z."/>
            <person name="Harris H.M."/>
            <person name="McCann A."/>
            <person name="Guo C."/>
            <person name="Argimon S."/>
            <person name="Zhang W."/>
            <person name="Yang X."/>
            <person name="Jeffery I.B."/>
            <person name="Cooney J.C."/>
            <person name="Kagawa T.F."/>
            <person name="Liu W."/>
            <person name="Song Y."/>
            <person name="Salvetti E."/>
            <person name="Wrobel A."/>
            <person name="Rasinkangas P."/>
            <person name="Parkhill J."/>
            <person name="Rea M.C."/>
            <person name="O'Sullivan O."/>
            <person name="Ritari J."/>
            <person name="Douillard F.P."/>
            <person name="Paul Ross R."/>
            <person name="Yang R."/>
            <person name="Briner A.E."/>
            <person name="Felis G.E."/>
            <person name="de Vos W.M."/>
            <person name="Barrangou R."/>
            <person name="Klaenhammer T.R."/>
            <person name="Caufield P.W."/>
            <person name="Cui Y."/>
            <person name="Zhang H."/>
            <person name="O'Toole P.W."/>
        </authorList>
    </citation>
    <scope>NUCLEOTIDE SEQUENCE [LARGE SCALE GENOMIC DNA]</scope>
    <source>
        <strain evidence="2 3">LMG 26013</strain>
    </source>
</reference>